<keyword evidence="4 6" id="KW-1133">Transmembrane helix</keyword>
<keyword evidence="2 6" id="KW-0812">Transmembrane</keyword>
<evidence type="ECO:0000256" key="2">
    <source>
        <dbReference type="ARBA" id="ARBA00022692"/>
    </source>
</evidence>
<evidence type="ECO:0000256" key="6">
    <source>
        <dbReference type="SAM" id="Phobius"/>
    </source>
</evidence>
<evidence type="ECO:0000256" key="1">
    <source>
        <dbReference type="ARBA" id="ARBA00004167"/>
    </source>
</evidence>
<evidence type="ECO:0000313" key="9">
    <source>
        <dbReference type="Proteomes" id="UP000230069"/>
    </source>
</evidence>
<feature type="signal peptide" evidence="7">
    <location>
        <begin position="1"/>
        <end position="28"/>
    </location>
</feature>
<evidence type="ECO:0000256" key="5">
    <source>
        <dbReference type="ARBA" id="ARBA00023136"/>
    </source>
</evidence>
<dbReference type="OrthoDB" id="29460at2759"/>
<dbReference type="Pfam" id="PF09451">
    <property type="entry name" value="ATG27"/>
    <property type="match status" value="1"/>
</dbReference>
<sequence length="280" mass="30841">MAIRDDYMRKCVLLLTILYLMKFDSVVSVCQFGVLHGNNLYNFSLASPISNYPHGVLSEDGFYKVAENGTVLWFQLCDGMVFNHDPPGCYGCQDCGGSSHCGMGCSALIANQLGGYYICTTIGRSSNTNINLIDEKNPSMGVTVRMSSGSRLTNCSLSVSVVCDSNGLQGPNSLDRLGTCEYSTVLRHPSGCAKIISRHGRGWGWFSTLLIILLCLFAGYLVGGAVYRYFHLGVRGLHVIPNLEVWLALPHRVQGLFRSVIRKFRRPTEGHRSSYSPVNF</sequence>
<evidence type="ECO:0000313" key="8">
    <source>
        <dbReference type="EMBL" id="PIA59551.1"/>
    </source>
</evidence>
<keyword evidence="3 7" id="KW-0732">Signal</keyword>
<comment type="subcellular location">
    <subcellularLocation>
        <location evidence="1">Membrane</location>
        <topology evidence="1">Single-pass membrane protein</topology>
    </subcellularLocation>
</comment>
<dbReference type="Proteomes" id="UP000230069">
    <property type="component" value="Unassembled WGS sequence"/>
</dbReference>
<dbReference type="EMBL" id="KZ305021">
    <property type="protein sequence ID" value="PIA59551.1"/>
    <property type="molecule type" value="Genomic_DNA"/>
</dbReference>
<evidence type="ECO:0000256" key="3">
    <source>
        <dbReference type="ARBA" id="ARBA00022729"/>
    </source>
</evidence>
<dbReference type="InterPro" id="IPR018939">
    <property type="entry name" value="Autophagy-rel_prot_27"/>
</dbReference>
<dbReference type="AlphaFoldDB" id="A0A2G5EV02"/>
<gene>
    <name evidence="8" type="ORF">AQUCO_00400440v1</name>
</gene>
<keyword evidence="5 6" id="KW-0472">Membrane</keyword>
<dbReference type="PANTHER" id="PTHR15071">
    <property type="entry name" value="MANNOSE-6-PHOSPHATE RECEPTOR FAMILY MEMBER"/>
    <property type="match status" value="1"/>
</dbReference>
<evidence type="ECO:0000256" key="4">
    <source>
        <dbReference type="ARBA" id="ARBA00022989"/>
    </source>
</evidence>
<accession>A0A2G5EV02</accession>
<proteinExistence type="predicted"/>
<dbReference type="InParanoid" id="A0A2G5EV02"/>
<reference evidence="8 9" key="1">
    <citation type="submission" date="2017-09" db="EMBL/GenBank/DDBJ databases">
        <title>WGS assembly of Aquilegia coerulea Goldsmith.</title>
        <authorList>
            <person name="Hodges S."/>
            <person name="Kramer E."/>
            <person name="Nordborg M."/>
            <person name="Tomkins J."/>
            <person name="Borevitz J."/>
            <person name="Derieg N."/>
            <person name="Yan J."/>
            <person name="Mihaltcheva S."/>
            <person name="Hayes R.D."/>
            <person name="Rokhsar D."/>
        </authorList>
    </citation>
    <scope>NUCLEOTIDE SEQUENCE [LARGE SCALE GENOMIC DNA]</scope>
    <source>
        <strain evidence="9">cv. Goldsmith</strain>
    </source>
</reference>
<dbReference type="FunCoup" id="A0A2G5EV02">
    <property type="interactions" value="1571"/>
</dbReference>
<evidence type="ECO:0008006" key="10">
    <source>
        <dbReference type="Google" id="ProtNLM"/>
    </source>
</evidence>
<dbReference type="GO" id="GO:0000139">
    <property type="term" value="C:Golgi membrane"/>
    <property type="evidence" value="ECO:0007669"/>
    <property type="project" value="UniProtKB-SubCell"/>
</dbReference>
<feature type="chain" id="PRO_5013747485" description="Autophagy-related protein 27" evidence="7">
    <location>
        <begin position="29"/>
        <end position="280"/>
    </location>
</feature>
<dbReference type="PANTHER" id="PTHR15071:SF0">
    <property type="entry name" value="MANNOSE 6-PHOSPHATE RECEPTOR-LIKE PROTEIN 1"/>
    <property type="match status" value="1"/>
</dbReference>
<keyword evidence="9" id="KW-1185">Reference proteome</keyword>
<feature type="transmembrane region" description="Helical" evidence="6">
    <location>
        <begin position="203"/>
        <end position="227"/>
    </location>
</feature>
<organism evidence="8 9">
    <name type="scientific">Aquilegia coerulea</name>
    <name type="common">Rocky mountain columbine</name>
    <dbReference type="NCBI Taxonomy" id="218851"/>
    <lineage>
        <taxon>Eukaryota</taxon>
        <taxon>Viridiplantae</taxon>
        <taxon>Streptophyta</taxon>
        <taxon>Embryophyta</taxon>
        <taxon>Tracheophyta</taxon>
        <taxon>Spermatophyta</taxon>
        <taxon>Magnoliopsida</taxon>
        <taxon>Ranunculales</taxon>
        <taxon>Ranunculaceae</taxon>
        <taxon>Thalictroideae</taxon>
        <taxon>Aquilegia</taxon>
    </lineage>
</organism>
<evidence type="ECO:0000256" key="7">
    <source>
        <dbReference type="SAM" id="SignalP"/>
    </source>
</evidence>
<dbReference type="STRING" id="218851.A0A2G5EV02"/>
<name>A0A2G5EV02_AQUCA</name>
<protein>
    <recommendedName>
        <fullName evidence="10">Autophagy-related protein 27</fullName>
    </recommendedName>
</protein>